<dbReference type="InterPro" id="IPR018222">
    <property type="entry name" value="Nuclear_transport_factor_2_euk"/>
</dbReference>
<dbReference type="EMBL" id="OA882079">
    <property type="protein sequence ID" value="CAD7272547.1"/>
    <property type="molecule type" value="Genomic_DNA"/>
</dbReference>
<evidence type="ECO:0000313" key="5">
    <source>
        <dbReference type="Proteomes" id="UP000678499"/>
    </source>
</evidence>
<evidence type="ECO:0000256" key="2">
    <source>
        <dbReference type="RuleBase" id="RU369002"/>
    </source>
</evidence>
<dbReference type="CDD" id="cd00780">
    <property type="entry name" value="NTF2"/>
    <property type="match status" value="1"/>
</dbReference>
<sequence>MTALNANFDAIGRAFVEQYYQLFDNPTLRPNLAKFYDENASLMTFEGVQIMGAQKIMEKLNSLTFRKIAHVVTLVDCQPTFDGGVLVAVFGQLKTDDDPPHTFTQIFGLKPLETNFFVAHDVFRLHLA</sequence>
<dbReference type="PROSITE" id="PS50177">
    <property type="entry name" value="NTF2_DOMAIN"/>
    <property type="match status" value="1"/>
</dbReference>
<dbReference type="GO" id="GO:0051028">
    <property type="term" value="P:mRNA transport"/>
    <property type="evidence" value="ECO:0007669"/>
    <property type="project" value="UniProtKB-UniRule"/>
</dbReference>
<dbReference type="GO" id="GO:0005635">
    <property type="term" value="C:nuclear envelope"/>
    <property type="evidence" value="ECO:0007669"/>
    <property type="project" value="UniProtKB-ARBA"/>
</dbReference>
<comment type="function">
    <text evidence="2">Has a role in nuclear-cytoplasmic transport of proteins and mRNAs.</text>
</comment>
<dbReference type="InterPro" id="IPR045875">
    <property type="entry name" value="NTF2"/>
</dbReference>
<evidence type="ECO:0000256" key="1">
    <source>
        <dbReference type="ARBA" id="ARBA00022490"/>
    </source>
</evidence>
<accession>A0A7R9BCG1</accession>
<gene>
    <name evidence="4" type="ORF">NMOB1V02_LOCUS476</name>
</gene>
<keyword evidence="2" id="KW-0539">Nucleus</keyword>
<protein>
    <recommendedName>
        <fullName evidence="2">Nuclear transport factor 2</fullName>
        <shortName evidence="2">NTF-2</shortName>
    </recommendedName>
</protein>
<organism evidence="4">
    <name type="scientific">Notodromas monacha</name>
    <dbReference type="NCBI Taxonomy" id="399045"/>
    <lineage>
        <taxon>Eukaryota</taxon>
        <taxon>Metazoa</taxon>
        <taxon>Ecdysozoa</taxon>
        <taxon>Arthropoda</taxon>
        <taxon>Crustacea</taxon>
        <taxon>Oligostraca</taxon>
        <taxon>Ostracoda</taxon>
        <taxon>Podocopa</taxon>
        <taxon>Podocopida</taxon>
        <taxon>Cypridocopina</taxon>
        <taxon>Cypridoidea</taxon>
        <taxon>Cyprididae</taxon>
        <taxon>Notodromas</taxon>
    </lineage>
</organism>
<evidence type="ECO:0000313" key="4">
    <source>
        <dbReference type="EMBL" id="CAD7272547.1"/>
    </source>
</evidence>
<dbReference type="FunFam" id="3.10.450.50:FF:000005">
    <property type="entry name" value="Nuclear transport factor 2"/>
    <property type="match status" value="1"/>
</dbReference>
<comment type="subcellular location">
    <subcellularLocation>
        <location evidence="2">Cytoplasm</location>
    </subcellularLocation>
    <subcellularLocation>
        <location evidence="2">Nucleus</location>
    </subcellularLocation>
</comment>
<dbReference type="GO" id="GO:0006606">
    <property type="term" value="P:protein import into nucleus"/>
    <property type="evidence" value="ECO:0007669"/>
    <property type="project" value="UniProtKB-ARBA"/>
</dbReference>
<dbReference type="InterPro" id="IPR002075">
    <property type="entry name" value="NTF2_dom"/>
</dbReference>
<dbReference type="Pfam" id="PF02136">
    <property type="entry name" value="NTF2"/>
    <property type="match status" value="1"/>
</dbReference>
<evidence type="ECO:0000259" key="3">
    <source>
        <dbReference type="PROSITE" id="PS50177"/>
    </source>
</evidence>
<dbReference type="Proteomes" id="UP000678499">
    <property type="component" value="Unassembled WGS sequence"/>
</dbReference>
<dbReference type="OrthoDB" id="6507044at2759"/>
<dbReference type="Gene3D" id="3.10.450.50">
    <property type="match status" value="1"/>
</dbReference>
<dbReference type="SUPFAM" id="SSF54427">
    <property type="entry name" value="NTF2-like"/>
    <property type="match status" value="1"/>
</dbReference>
<dbReference type="InterPro" id="IPR032710">
    <property type="entry name" value="NTF2-like_dom_sf"/>
</dbReference>
<proteinExistence type="predicted"/>
<reference evidence="4" key="1">
    <citation type="submission" date="2020-11" db="EMBL/GenBank/DDBJ databases">
        <authorList>
            <person name="Tran Van P."/>
        </authorList>
    </citation>
    <scope>NUCLEOTIDE SEQUENCE</scope>
</reference>
<name>A0A7R9BCG1_9CRUS</name>
<keyword evidence="1 2" id="KW-0963">Cytoplasm</keyword>
<feature type="domain" description="NTF2" evidence="3">
    <location>
        <begin position="11"/>
        <end position="125"/>
    </location>
</feature>
<keyword evidence="2" id="KW-0813">Transport</keyword>
<dbReference type="GO" id="GO:0005737">
    <property type="term" value="C:cytoplasm"/>
    <property type="evidence" value="ECO:0007669"/>
    <property type="project" value="UniProtKB-SubCell"/>
</dbReference>
<dbReference type="PANTHER" id="PTHR12612">
    <property type="entry name" value="NUCLEAR TRANSPORT FACTOR 2"/>
    <property type="match status" value="1"/>
</dbReference>
<keyword evidence="5" id="KW-1185">Reference proteome</keyword>
<dbReference type="AlphaFoldDB" id="A0A7R9BCG1"/>
<dbReference type="EMBL" id="CAJPEX010000042">
    <property type="protein sequence ID" value="CAG0912699.1"/>
    <property type="molecule type" value="Genomic_DNA"/>
</dbReference>
<keyword evidence="2" id="KW-0653">Protein transport</keyword>